<feature type="transmembrane region" description="Helical" evidence="6">
    <location>
        <begin position="146"/>
        <end position="171"/>
    </location>
</feature>
<dbReference type="PRINTS" id="PR00727">
    <property type="entry name" value="LEADERPTASE"/>
</dbReference>
<comment type="caution">
    <text evidence="8">The sequence shown here is derived from an EMBL/GenBank/DDBJ whole genome shotgun (WGS) entry which is preliminary data.</text>
</comment>
<evidence type="ECO:0000256" key="5">
    <source>
        <dbReference type="PIRSR" id="PIRSR600223-1"/>
    </source>
</evidence>
<evidence type="ECO:0000256" key="2">
    <source>
        <dbReference type="ARBA" id="ARBA00009370"/>
    </source>
</evidence>
<evidence type="ECO:0000256" key="3">
    <source>
        <dbReference type="ARBA" id="ARBA00013208"/>
    </source>
</evidence>
<dbReference type="STRING" id="1618490.US90_C0002G0029"/>
<organism evidence="8 9">
    <name type="scientific">Candidatus Shapirobacteria bacterium GW2011_GWE2_38_30</name>
    <dbReference type="NCBI Taxonomy" id="1618490"/>
    <lineage>
        <taxon>Bacteria</taxon>
        <taxon>Candidatus Shapironibacteriota</taxon>
    </lineage>
</organism>
<feature type="domain" description="Peptidase S26" evidence="7">
    <location>
        <begin position="184"/>
        <end position="342"/>
    </location>
</feature>
<proteinExistence type="inferred from homology"/>
<dbReference type="NCBIfam" id="TIGR02227">
    <property type="entry name" value="sigpep_I_bact"/>
    <property type="match status" value="1"/>
</dbReference>
<keyword evidence="6" id="KW-1133">Transmembrane helix</keyword>
<dbReference type="Proteomes" id="UP000034406">
    <property type="component" value="Unassembled WGS sequence"/>
</dbReference>
<dbReference type="AlphaFoldDB" id="A0A0G0N333"/>
<comment type="similarity">
    <text evidence="2 6">Belongs to the peptidase S26 family.</text>
</comment>
<dbReference type="PATRIC" id="fig|1618490.4.peg.113"/>
<feature type="transmembrane region" description="Helical" evidence="6">
    <location>
        <begin position="91"/>
        <end position="115"/>
    </location>
</feature>
<keyword evidence="6" id="KW-0812">Transmembrane</keyword>
<feature type="active site" evidence="5">
    <location>
        <position position="188"/>
    </location>
</feature>
<dbReference type="PROSITE" id="PS00760">
    <property type="entry name" value="SPASE_I_2"/>
    <property type="match status" value="1"/>
</dbReference>
<evidence type="ECO:0000313" key="8">
    <source>
        <dbReference type="EMBL" id="KKQ71546.1"/>
    </source>
</evidence>
<dbReference type="PANTHER" id="PTHR43390">
    <property type="entry name" value="SIGNAL PEPTIDASE I"/>
    <property type="match status" value="1"/>
</dbReference>
<dbReference type="EC" id="3.4.21.89" evidence="3 6"/>
<dbReference type="GO" id="GO:0009003">
    <property type="term" value="F:signal peptidase activity"/>
    <property type="evidence" value="ECO:0007669"/>
    <property type="project" value="UniProtKB-EC"/>
</dbReference>
<reference evidence="8 9" key="1">
    <citation type="journal article" date="2015" name="Nature">
        <title>rRNA introns, odd ribosomes, and small enigmatic genomes across a large radiation of phyla.</title>
        <authorList>
            <person name="Brown C.T."/>
            <person name="Hug L.A."/>
            <person name="Thomas B.C."/>
            <person name="Sharon I."/>
            <person name="Castelle C.J."/>
            <person name="Singh A."/>
            <person name="Wilkins M.J."/>
            <person name="Williams K.H."/>
            <person name="Banfield J.F."/>
        </authorList>
    </citation>
    <scope>NUCLEOTIDE SEQUENCE [LARGE SCALE GENOMIC DNA]</scope>
</reference>
<keyword evidence="4 6" id="KW-0378">Hydrolase</keyword>
<evidence type="ECO:0000259" key="7">
    <source>
        <dbReference type="Pfam" id="PF10502"/>
    </source>
</evidence>
<dbReference type="InterPro" id="IPR000223">
    <property type="entry name" value="Pept_S26A_signal_pept_1"/>
</dbReference>
<dbReference type="Pfam" id="PF10502">
    <property type="entry name" value="Peptidase_S26"/>
    <property type="match status" value="1"/>
</dbReference>
<dbReference type="CDD" id="cd06530">
    <property type="entry name" value="S26_SPase_I"/>
    <property type="match status" value="1"/>
</dbReference>
<dbReference type="SUPFAM" id="SSF51306">
    <property type="entry name" value="LexA/Signal peptidase"/>
    <property type="match status" value="1"/>
</dbReference>
<comment type="catalytic activity">
    <reaction evidence="1 6">
        <text>Cleavage of hydrophobic, N-terminal signal or leader sequences from secreted and periplasmic proteins.</text>
        <dbReference type="EC" id="3.4.21.89"/>
    </reaction>
</comment>
<dbReference type="InterPro" id="IPR019533">
    <property type="entry name" value="Peptidase_S26"/>
</dbReference>
<feature type="transmembrane region" description="Helical" evidence="6">
    <location>
        <begin position="54"/>
        <end position="79"/>
    </location>
</feature>
<dbReference type="InterPro" id="IPR019757">
    <property type="entry name" value="Pept_S26A_signal_pept_1_Lys-AS"/>
</dbReference>
<protein>
    <recommendedName>
        <fullName evidence="3 6">Signal peptidase I</fullName>
        <ecNumber evidence="3 6">3.4.21.89</ecNumber>
    </recommendedName>
</protein>
<accession>A0A0G0N333</accession>
<dbReference type="EMBL" id="LBUT01000002">
    <property type="protein sequence ID" value="KKQ71546.1"/>
    <property type="molecule type" value="Genomic_DNA"/>
</dbReference>
<keyword evidence="6" id="KW-0645">Protease</keyword>
<dbReference type="GO" id="GO:0006465">
    <property type="term" value="P:signal peptide processing"/>
    <property type="evidence" value="ECO:0007669"/>
    <property type="project" value="InterPro"/>
</dbReference>
<dbReference type="GO" id="GO:0004252">
    <property type="term" value="F:serine-type endopeptidase activity"/>
    <property type="evidence" value="ECO:0007669"/>
    <property type="project" value="InterPro"/>
</dbReference>
<name>A0A0G0N333_9BACT</name>
<sequence>MSKKLSLKLDKKKFLNGITKISAFIWLGCIIGVFAIMGYVVGVRKEMFDKAPDVFAFSLLGLVLLGCLAFLIGIVSFTAKLITEQSYKKQNVLTFLIKLFFILAVLPLYLLVYLLKPVDVIKRLKHNGIKGLFRSLRLKSTLTRTFALMFVGFIILPVWVGGYVTVGALGASQLGYITEDMAIVGTGSMYPTWSKGTKGKTPKELAKEVISTAGFLPYPNGIVINGRRFFGHTLGRGDIITWENDSTRNLTSQNGGDPAGLLKRLIGLPGDTIELRDGIVYLNGEPQKEPYIAKPHSTFGEKFLRECQVITVPNDEVFAMGDNRKGSADSREIGFAPIKDIHRVLPLAKQKGNLDKNWHDATNDLTSAAKPKIDKERFVELLNEKRKEKGVTALKYQPKLDKSALLRGEAILKYNDFEQKSAYTMEKSMADAGYWNTYWWEVSIQGYYEAEELVEDYLERDWTNAKETWFDKKFDDIGIAEVEGTLNGCPTQVIVIHVAGYVPPNYKKEDVESWKTSLSRLREIQPSWASLKDNTNFYQKNKGDVDRINEIIAIRISNISAIAAKMEANQWLTAAEQKMIDQDKPLYDEQEVIATRLNSQH</sequence>
<evidence type="ECO:0000256" key="1">
    <source>
        <dbReference type="ARBA" id="ARBA00000677"/>
    </source>
</evidence>
<comment type="caution">
    <text evidence="6">Lacks conserved residue(s) required for the propagation of feature annotation.</text>
</comment>
<feature type="active site" evidence="5">
    <location>
        <position position="263"/>
    </location>
</feature>
<feature type="transmembrane region" description="Helical" evidence="6">
    <location>
        <begin position="21"/>
        <end position="42"/>
    </location>
</feature>
<dbReference type="PANTHER" id="PTHR43390:SF1">
    <property type="entry name" value="CHLOROPLAST PROCESSING PEPTIDASE"/>
    <property type="match status" value="1"/>
</dbReference>
<dbReference type="GO" id="GO:0016020">
    <property type="term" value="C:membrane"/>
    <property type="evidence" value="ECO:0007669"/>
    <property type="project" value="UniProtKB-SubCell"/>
</dbReference>
<dbReference type="Gene3D" id="3.40.33.10">
    <property type="entry name" value="CAP"/>
    <property type="match status" value="1"/>
</dbReference>
<evidence type="ECO:0000256" key="4">
    <source>
        <dbReference type="ARBA" id="ARBA00022801"/>
    </source>
</evidence>
<keyword evidence="6" id="KW-0472">Membrane</keyword>
<dbReference type="Gene3D" id="2.10.109.10">
    <property type="entry name" value="Umud Fragment, subunit A"/>
    <property type="match status" value="1"/>
</dbReference>
<evidence type="ECO:0000313" key="9">
    <source>
        <dbReference type="Proteomes" id="UP000034406"/>
    </source>
</evidence>
<gene>
    <name evidence="8" type="ORF">US90_C0002G0029</name>
</gene>
<evidence type="ECO:0000256" key="6">
    <source>
        <dbReference type="RuleBase" id="RU362042"/>
    </source>
</evidence>
<comment type="subcellular location">
    <subcellularLocation>
        <location evidence="6">Membrane</location>
        <topology evidence="6">Single-pass type II membrane protein</topology>
    </subcellularLocation>
</comment>
<dbReference type="InterPro" id="IPR036286">
    <property type="entry name" value="LexA/Signal_pep-like_sf"/>
</dbReference>
<dbReference type="InterPro" id="IPR035940">
    <property type="entry name" value="CAP_sf"/>
</dbReference>